<dbReference type="Gene3D" id="1.10.150.300">
    <property type="entry name" value="TGS-like domain"/>
    <property type="match status" value="1"/>
</dbReference>
<comment type="cofactor">
    <cofactor evidence="1">
        <name>Mg(2+)</name>
        <dbReference type="ChEBI" id="CHEBI:18420"/>
    </cofactor>
</comment>
<keyword evidence="2" id="KW-0479">Metal-binding</keyword>
<dbReference type="PROSITE" id="PS51880">
    <property type="entry name" value="TGS"/>
    <property type="match status" value="1"/>
</dbReference>
<dbReference type="Gene3D" id="3.10.20.30">
    <property type="match status" value="1"/>
</dbReference>
<dbReference type="Pfam" id="PF01926">
    <property type="entry name" value="MMR_HSR1"/>
    <property type="match status" value="1"/>
</dbReference>
<dbReference type="EMBL" id="CP003803">
    <property type="protein sequence ID" value="AGF46660.1"/>
    <property type="molecule type" value="Genomic_DNA"/>
</dbReference>
<evidence type="ECO:0000256" key="6">
    <source>
        <dbReference type="HAMAP-Rule" id="MF_00944"/>
    </source>
</evidence>
<dbReference type="OrthoDB" id="9810373at2"/>
<dbReference type="InterPro" id="IPR031167">
    <property type="entry name" value="G_OBG"/>
</dbReference>
<dbReference type="FunFam" id="1.10.150.300:FF:000001">
    <property type="entry name" value="Ribosome-binding ATPase YchF"/>
    <property type="match status" value="1"/>
</dbReference>
<proteinExistence type="inferred from homology"/>
<dbReference type="PIRSF" id="PIRSF006641">
    <property type="entry name" value="CHP00092"/>
    <property type="match status" value="1"/>
</dbReference>
<dbReference type="InterPro" id="IPR023192">
    <property type="entry name" value="TGS-like_dom_sf"/>
</dbReference>
<dbReference type="HOGENOM" id="CLU_018395_0_1_4"/>
<sequence length="362" mass="39862">MALRCGIVGLPNVGKSTLFNALTKAGIAAENYPFCTIEPNIGIVEVPDDRLDILAGIVKPERVVHATAEFVDIAGLVAGASSGEGLGNKFLSHIRETDAIINVVRCFADSNVIHYEGKIDPINDIEVIETELILADLNTAEKALAKYTKLISSDKSNQIVVNLLQSILSHLDGNKPLRSLEFSLEEKDLIKRFSFLTYKPIMYVANVDDNGFVNNSLLNKVEDYAKRNNIPMVAICASLEQEIADLSIEDKKIFLQDLGFEEIGLNRLIRSAFSLLGLQTYFTVGVKEVRAWTIPIGVTAPKAAAVIHTDFERGFIRSQTIAYKDFVDLGSESKAKEAGKMRSEGKDYIVQDGDIMNFLFNV</sequence>
<comment type="function">
    <text evidence="6">ATPase that binds to both the 70S ribosome and the 50S ribosomal subunit in a nucleotide-independent manner.</text>
</comment>
<evidence type="ECO:0000313" key="9">
    <source>
        <dbReference type="EMBL" id="AGF46660.1"/>
    </source>
</evidence>
<organism evidence="9 10">
    <name type="scientific">Candidatus Kinetoplastidibacterium desouzai TCC079E</name>
    <dbReference type="NCBI Taxonomy" id="1208919"/>
    <lineage>
        <taxon>Bacteria</taxon>
        <taxon>Pseudomonadati</taxon>
        <taxon>Pseudomonadota</taxon>
        <taxon>Betaproteobacteria</taxon>
        <taxon>Candidatus Kinetoplastidibacterium</taxon>
    </lineage>
</organism>
<dbReference type="Pfam" id="PF06071">
    <property type="entry name" value="YchF-GTPase_C"/>
    <property type="match status" value="1"/>
</dbReference>
<dbReference type="InterPro" id="IPR012676">
    <property type="entry name" value="TGS-like"/>
</dbReference>
<dbReference type="CDD" id="cd04867">
    <property type="entry name" value="TGS_YchF_OLA1"/>
    <property type="match status" value="1"/>
</dbReference>
<reference evidence="9 10" key="1">
    <citation type="journal article" date="2013" name="Genome Biol. Evol.">
        <title>Genome evolution and phylogenomic analysis of candidatus kinetoplastibacterium, the betaproteobacterial endosymbionts of strigomonas and angomonas.</title>
        <authorList>
            <person name="Alves J.M."/>
            <person name="Serrano M.G."/>
            <person name="Maia da Silva F."/>
            <person name="Voegtly L.J."/>
            <person name="Matveyev A.V."/>
            <person name="Teixeira M.M."/>
            <person name="Camargo E.P."/>
            <person name="Buck G.A."/>
        </authorList>
    </citation>
    <scope>NUCLEOTIDE SEQUENCE [LARGE SCALE GENOMIC DNA]</scope>
    <source>
        <strain evidence="9 10">TCC079E</strain>
    </source>
</reference>
<gene>
    <name evidence="6" type="primary">ychF</name>
    <name evidence="9" type="ORF">CDSE_0320</name>
</gene>
<dbReference type="PANTHER" id="PTHR23305">
    <property type="entry name" value="OBG GTPASE FAMILY"/>
    <property type="match status" value="1"/>
</dbReference>
<comment type="similarity">
    <text evidence="6">Belongs to the TRAFAC class OBG-HflX-like GTPase superfamily. OBG GTPase family. YchF/OLA1 subfamily.</text>
</comment>
<accession>M1M306</accession>
<evidence type="ECO:0000256" key="3">
    <source>
        <dbReference type="ARBA" id="ARBA00022741"/>
    </source>
</evidence>
<keyword evidence="5" id="KW-0460">Magnesium</keyword>
<feature type="domain" description="OBG-type G" evidence="7">
    <location>
        <begin position="3"/>
        <end position="255"/>
    </location>
</feature>
<evidence type="ECO:0000313" key="10">
    <source>
        <dbReference type="Proteomes" id="UP000011547"/>
    </source>
</evidence>
<evidence type="ECO:0000256" key="1">
    <source>
        <dbReference type="ARBA" id="ARBA00001946"/>
    </source>
</evidence>
<dbReference type="GO" id="GO:0046872">
    <property type="term" value="F:metal ion binding"/>
    <property type="evidence" value="ECO:0007669"/>
    <property type="project" value="UniProtKB-KW"/>
</dbReference>
<keyword evidence="10" id="KW-1185">Reference proteome</keyword>
<dbReference type="GO" id="GO:0005737">
    <property type="term" value="C:cytoplasm"/>
    <property type="evidence" value="ECO:0007669"/>
    <property type="project" value="TreeGrafter"/>
</dbReference>
<dbReference type="CDD" id="cd01900">
    <property type="entry name" value="YchF"/>
    <property type="match status" value="1"/>
</dbReference>
<dbReference type="HAMAP" id="MF_00944">
    <property type="entry name" value="YchF_OLA1_ATPase"/>
    <property type="match status" value="1"/>
</dbReference>
<dbReference type="STRING" id="1208919.CDSE_0320"/>
<name>M1M306_9PROT</name>
<dbReference type="Proteomes" id="UP000011547">
    <property type="component" value="Chromosome"/>
</dbReference>
<dbReference type="FunFam" id="3.10.20.30:FF:000001">
    <property type="entry name" value="Ribosome-binding ATPase YchF"/>
    <property type="match status" value="1"/>
</dbReference>
<dbReference type="InterPro" id="IPR006073">
    <property type="entry name" value="GTP-bd"/>
</dbReference>
<dbReference type="GO" id="GO:0005525">
    <property type="term" value="F:GTP binding"/>
    <property type="evidence" value="ECO:0007669"/>
    <property type="project" value="InterPro"/>
</dbReference>
<dbReference type="InterPro" id="IPR041706">
    <property type="entry name" value="YchF_N"/>
</dbReference>
<dbReference type="KEGG" id="kde:CDSE_0320"/>
<dbReference type="PANTHER" id="PTHR23305:SF18">
    <property type="entry name" value="OBG-TYPE G DOMAIN-CONTAINING PROTEIN"/>
    <property type="match status" value="1"/>
</dbReference>
<dbReference type="SUPFAM" id="SSF81271">
    <property type="entry name" value="TGS-like"/>
    <property type="match status" value="1"/>
</dbReference>
<dbReference type="SUPFAM" id="SSF52540">
    <property type="entry name" value="P-loop containing nucleoside triphosphate hydrolases"/>
    <property type="match status" value="1"/>
</dbReference>
<dbReference type="GO" id="GO:0043023">
    <property type="term" value="F:ribosomal large subunit binding"/>
    <property type="evidence" value="ECO:0007669"/>
    <property type="project" value="UniProtKB-UniRule"/>
</dbReference>
<dbReference type="PATRIC" id="fig|1208919.3.peg.97"/>
<dbReference type="InterPro" id="IPR012675">
    <property type="entry name" value="Beta-grasp_dom_sf"/>
</dbReference>
<evidence type="ECO:0000259" key="8">
    <source>
        <dbReference type="PROSITE" id="PS51880"/>
    </source>
</evidence>
<evidence type="ECO:0000256" key="2">
    <source>
        <dbReference type="ARBA" id="ARBA00022723"/>
    </source>
</evidence>
<dbReference type="AlphaFoldDB" id="M1M306"/>
<dbReference type="GO" id="GO:0005524">
    <property type="term" value="F:ATP binding"/>
    <property type="evidence" value="ECO:0007669"/>
    <property type="project" value="UniProtKB-UniRule"/>
</dbReference>
<dbReference type="eggNOG" id="COG0012">
    <property type="taxonomic scope" value="Bacteria"/>
</dbReference>
<dbReference type="PRINTS" id="PR00326">
    <property type="entry name" value="GTP1OBG"/>
</dbReference>
<feature type="domain" description="TGS" evidence="8">
    <location>
        <begin position="277"/>
        <end position="360"/>
    </location>
</feature>
<dbReference type="NCBIfam" id="TIGR00092">
    <property type="entry name" value="redox-regulated ATPase YchF"/>
    <property type="match status" value="1"/>
</dbReference>
<dbReference type="InterPro" id="IPR004095">
    <property type="entry name" value="TGS"/>
</dbReference>
<protein>
    <recommendedName>
        <fullName evidence="6">Ribosome-binding ATPase YchF</fullName>
    </recommendedName>
</protein>
<dbReference type="GO" id="GO:0016887">
    <property type="term" value="F:ATP hydrolysis activity"/>
    <property type="evidence" value="ECO:0007669"/>
    <property type="project" value="UniProtKB-UniRule"/>
</dbReference>
<evidence type="ECO:0000259" key="7">
    <source>
        <dbReference type="PROSITE" id="PS51710"/>
    </source>
</evidence>
<dbReference type="PROSITE" id="PS51710">
    <property type="entry name" value="G_OBG"/>
    <property type="match status" value="1"/>
</dbReference>
<dbReference type="InterPro" id="IPR013029">
    <property type="entry name" value="YchF_C"/>
</dbReference>
<keyword evidence="3 6" id="KW-0547">Nucleotide-binding</keyword>
<feature type="binding site" evidence="6">
    <location>
        <begin position="12"/>
        <end position="17"/>
    </location>
    <ligand>
        <name>ATP</name>
        <dbReference type="ChEBI" id="CHEBI:30616"/>
    </ligand>
</feature>
<dbReference type="InterPro" id="IPR027417">
    <property type="entry name" value="P-loop_NTPase"/>
</dbReference>
<evidence type="ECO:0000256" key="4">
    <source>
        <dbReference type="ARBA" id="ARBA00022840"/>
    </source>
</evidence>
<dbReference type="Gene3D" id="3.40.50.300">
    <property type="entry name" value="P-loop containing nucleotide triphosphate hydrolases"/>
    <property type="match status" value="1"/>
</dbReference>
<dbReference type="RefSeq" id="WP_015396071.1">
    <property type="nucleotide sequence ID" value="NC_020294.1"/>
</dbReference>
<keyword evidence="4 6" id="KW-0067">ATP-binding</keyword>
<evidence type="ECO:0000256" key="5">
    <source>
        <dbReference type="ARBA" id="ARBA00022842"/>
    </source>
</evidence>
<dbReference type="InterPro" id="IPR004396">
    <property type="entry name" value="ATPase_YchF/OLA1"/>
</dbReference>